<dbReference type="Pfam" id="PF13401">
    <property type="entry name" value="AAA_22"/>
    <property type="match status" value="1"/>
</dbReference>
<feature type="compositionally biased region" description="Low complexity" evidence="1">
    <location>
        <begin position="321"/>
        <end position="338"/>
    </location>
</feature>
<protein>
    <submittedName>
        <fullName evidence="3">AAA family ATPase</fullName>
    </submittedName>
</protein>
<dbReference type="AlphaFoldDB" id="A0A2N9YBT8"/>
<evidence type="ECO:0000313" key="3">
    <source>
        <dbReference type="EMBL" id="AUI67916.1"/>
    </source>
</evidence>
<feature type="region of interest" description="Disordered" evidence="1">
    <location>
        <begin position="315"/>
        <end position="338"/>
    </location>
</feature>
<evidence type="ECO:0000256" key="1">
    <source>
        <dbReference type="SAM" id="MobiDB-lite"/>
    </source>
</evidence>
<name>A0A2N9YBT8_9GAMM</name>
<organism evidence="3 4">
    <name type="scientific">Beggiatoa leptomitoformis</name>
    <dbReference type="NCBI Taxonomy" id="288004"/>
    <lineage>
        <taxon>Bacteria</taxon>
        <taxon>Pseudomonadati</taxon>
        <taxon>Pseudomonadota</taxon>
        <taxon>Gammaproteobacteria</taxon>
        <taxon>Thiotrichales</taxon>
        <taxon>Thiotrichaceae</taxon>
        <taxon>Beggiatoa</taxon>
    </lineage>
</organism>
<dbReference type="Gene3D" id="3.90.70.10">
    <property type="entry name" value="Cysteine proteinases"/>
    <property type="match status" value="1"/>
</dbReference>
<dbReference type="OrthoDB" id="9780149at2"/>
<dbReference type="Proteomes" id="UP000234271">
    <property type="component" value="Chromosome"/>
</dbReference>
<dbReference type="Pfam" id="PF01471">
    <property type="entry name" value="PG_binding_1"/>
    <property type="match status" value="1"/>
</dbReference>
<dbReference type="PANTHER" id="PTHR35894">
    <property type="entry name" value="GENERAL SECRETION PATHWAY PROTEIN A-RELATED"/>
    <property type="match status" value="1"/>
</dbReference>
<dbReference type="STRING" id="288004.AL038_02225"/>
<dbReference type="Gene3D" id="1.10.101.10">
    <property type="entry name" value="PGBD-like superfamily/PGBD"/>
    <property type="match status" value="1"/>
</dbReference>
<dbReference type="SMART" id="SM00382">
    <property type="entry name" value="AAA"/>
    <property type="match status" value="1"/>
</dbReference>
<dbReference type="InterPro" id="IPR027417">
    <property type="entry name" value="P-loop_NTPase"/>
</dbReference>
<feature type="domain" description="AAA+ ATPase" evidence="2">
    <location>
        <begin position="42"/>
        <end position="195"/>
    </location>
</feature>
<sequence length="607" mass="67368">MYTTHFGLTATPFSLTPDPHYLYLSERHREALAHLLYGVNENAGFTLLTGEVGTGKTTICRCLIEQLPKNVDVALLLNPRVSPLELLASLFDELRLNYDRSFSLKNFIDTLNNYLLTAHAVGRKTILILDEAQNLSPDVLEQVRLLTNLETNSQKLLQIVLVGQPELNQILKRNNLRQLAQRITARYHLLPLSLKDTQAYINHRLAISGARRPLFNRPAVHYIYQRTGGIPRLINIICDRSLLGGYVNSKTIVDIGVVRQAVREVRGEQFNPYLSMRWIGWGLAVTLLLGLSVWGAMQLPSISLPFLHNTASNEQKNNNVPSNNATPTSTINISTTPPVVTTRTTPLPAITTLSPDHRAVDASIPITTTTTSVPTTTPAPPLPLPASTTSPELSSVLKNPAVASDTKSAFNTLFALWGMNYEQLTGTTACDKAATQGWACFYKTGGWDDLRRLNSPAVIELTAEDGKQHHVVITRLDQETATLNFNGQLFDYTTKKIDAHWAGQLLLLWKPPRLPMVVLKKGMSGNDVLWLRERLNRVLNTPVDMKTVSPTFDNALKQQVITFQKKYGLYADGVVGESSYLKINALLNEKPLLSLKTDTQPAVTVTE</sequence>
<dbReference type="SUPFAM" id="SSF47090">
    <property type="entry name" value="PGBD-like"/>
    <property type="match status" value="1"/>
</dbReference>
<dbReference type="InterPro" id="IPR036365">
    <property type="entry name" value="PGBD-like_sf"/>
</dbReference>
<dbReference type="EMBL" id="CP018889">
    <property type="protein sequence ID" value="AUI67916.1"/>
    <property type="molecule type" value="Genomic_DNA"/>
</dbReference>
<dbReference type="InterPro" id="IPR036366">
    <property type="entry name" value="PGBDSf"/>
</dbReference>
<dbReference type="SUPFAM" id="SSF52540">
    <property type="entry name" value="P-loop containing nucleoside triphosphate hydrolases"/>
    <property type="match status" value="1"/>
</dbReference>
<dbReference type="GO" id="GO:0016887">
    <property type="term" value="F:ATP hydrolysis activity"/>
    <property type="evidence" value="ECO:0007669"/>
    <property type="project" value="InterPro"/>
</dbReference>
<dbReference type="Gene3D" id="3.40.50.300">
    <property type="entry name" value="P-loop containing nucleotide triphosphate hydrolases"/>
    <property type="match status" value="1"/>
</dbReference>
<dbReference type="KEGG" id="blep:AL038_02225"/>
<dbReference type="RefSeq" id="WP_062148371.1">
    <property type="nucleotide sequence ID" value="NZ_CP012373.2"/>
</dbReference>
<dbReference type="PANTHER" id="PTHR35894:SF1">
    <property type="entry name" value="PHOSPHORIBULOKINASE _ URIDINE KINASE FAMILY"/>
    <property type="match status" value="1"/>
</dbReference>
<keyword evidence="4" id="KW-1185">Reference proteome</keyword>
<dbReference type="InterPro" id="IPR003593">
    <property type="entry name" value="AAA+_ATPase"/>
</dbReference>
<reference evidence="4" key="1">
    <citation type="submission" date="2016-12" db="EMBL/GenBank/DDBJ databases">
        <title>Complete Genome Sequence of Beggiatoa leptomitiformis D-401.</title>
        <authorList>
            <person name="Fomenkov A."/>
            <person name="Vincze T."/>
            <person name="Grabovich M."/>
            <person name="Anton B.P."/>
            <person name="Dubinina G."/>
            <person name="Orlova M."/>
            <person name="Belousova E."/>
            <person name="Roberts R.J."/>
        </authorList>
    </citation>
    <scope>NUCLEOTIDE SEQUENCE [LARGE SCALE GENOMIC DNA]</scope>
    <source>
        <strain evidence="4">D-401</strain>
    </source>
</reference>
<evidence type="ECO:0000313" key="4">
    <source>
        <dbReference type="Proteomes" id="UP000234271"/>
    </source>
</evidence>
<gene>
    <name evidence="3" type="ORF">BLE401_03815</name>
</gene>
<evidence type="ECO:0000259" key="2">
    <source>
        <dbReference type="SMART" id="SM00382"/>
    </source>
</evidence>
<dbReference type="InterPro" id="IPR002477">
    <property type="entry name" value="Peptidoglycan-bd-like"/>
</dbReference>
<proteinExistence type="predicted"/>
<dbReference type="CDD" id="cd00009">
    <property type="entry name" value="AAA"/>
    <property type="match status" value="1"/>
</dbReference>
<dbReference type="InterPro" id="IPR049945">
    <property type="entry name" value="AAA_22"/>
</dbReference>
<dbReference type="InterPro" id="IPR052026">
    <property type="entry name" value="ExeA_AAA_ATPase_DNA-bind"/>
</dbReference>
<accession>A0A2N9YBT8</accession>